<feature type="transmembrane region" description="Helical" evidence="1">
    <location>
        <begin position="44"/>
        <end position="67"/>
    </location>
</feature>
<evidence type="ECO:0000313" key="2">
    <source>
        <dbReference type="EMBL" id="QXQ15597.1"/>
    </source>
</evidence>
<keyword evidence="1" id="KW-0812">Transmembrane</keyword>
<feature type="transmembrane region" description="Helical" evidence="1">
    <location>
        <begin position="166"/>
        <end position="188"/>
    </location>
</feature>
<keyword evidence="1" id="KW-1133">Transmembrane helix</keyword>
<dbReference type="Pfam" id="PF06197">
    <property type="entry name" value="DUF998"/>
    <property type="match status" value="1"/>
</dbReference>
<dbReference type="RefSeq" id="WP_066467016.1">
    <property type="nucleotide sequence ID" value="NZ_CBCRUZ010000010.1"/>
</dbReference>
<evidence type="ECO:0000256" key="1">
    <source>
        <dbReference type="SAM" id="Phobius"/>
    </source>
</evidence>
<reference evidence="2" key="1">
    <citation type="submission" date="2021-07" db="EMBL/GenBank/DDBJ databases">
        <title>Candidatus Kaistella beijingensis sp. nov. isolated from a municipal wastewater treatment plant is involved in sludge foaming.</title>
        <authorList>
            <person name="Song Y."/>
            <person name="Liu S.-J."/>
        </authorList>
    </citation>
    <scope>NUCLEOTIDE SEQUENCE</scope>
    <source>
        <strain evidence="2">DSM 43998</strain>
    </source>
</reference>
<dbReference type="Proteomes" id="UP000887023">
    <property type="component" value="Chromosome"/>
</dbReference>
<accession>A0ABX8SEL7</accession>
<keyword evidence="1" id="KW-0472">Membrane</keyword>
<protein>
    <submittedName>
        <fullName evidence="2">DUF998 domain-containing protein</fullName>
    </submittedName>
</protein>
<feature type="transmembrane region" description="Helical" evidence="1">
    <location>
        <begin position="87"/>
        <end position="110"/>
    </location>
</feature>
<evidence type="ECO:0000313" key="3">
    <source>
        <dbReference type="Proteomes" id="UP000887023"/>
    </source>
</evidence>
<organism evidence="2 3">
    <name type="scientific">Skermania pinensis</name>
    <dbReference type="NCBI Taxonomy" id="39122"/>
    <lineage>
        <taxon>Bacteria</taxon>
        <taxon>Bacillati</taxon>
        <taxon>Actinomycetota</taxon>
        <taxon>Actinomycetes</taxon>
        <taxon>Mycobacteriales</taxon>
        <taxon>Gordoniaceae</taxon>
        <taxon>Skermania</taxon>
    </lineage>
</organism>
<dbReference type="InterPro" id="IPR009339">
    <property type="entry name" value="DUF998"/>
</dbReference>
<dbReference type="EMBL" id="CP079105">
    <property type="protein sequence ID" value="QXQ15597.1"/>
    <property type="molecule type" value="Genomic_DNA"/>
</dbReference>
<sequence length="231" mass="24370">MGTALIVAGICYSSWLLEFVLDLGLDPTDSFLSELDAVGRPYRWVFALADVITGVLVILVAATALILRKRSPSPLGPPSRLTTTGWVALMIFGGATVADATLPISCIPTPDHPCPSSPSGLFPQLHHVHALTSTVAVNAIFVAMIAFTVAAFRLRRGAAYRLGRGAALRTAGLTWLLIGSIATVWLLVADNLPGDYALGVAQRIQVGMMSLWLVTLGIAVARPSPTRAADD</sequence>
<feature type="transmembrane region" description="Helical" evidence="1">
    <location>
        <begin position="130"/>
        <end position="154"/>
    </location>
</feature>
<gene>
    <name evidence="2" type="ORF">KV203_01260</name>
</gene>
<keyword evidence="3" id="KW-1185">Reference proteome</keyword>
<proteinExistence type="predicted"/>
<feature type="transmembrane region" description="Helical" evidence="1">
    <location>
        <begin position="200"/>
        <end position="221"/>
    </location>
</feature>
<name>A0ABX8SEL7_9ACTN</name>